<feature type="binding site" evidence="1">
    <location>
        <position position="60"/>
    </location>
    <ligand>
        <name>Zn(2+)</name>
        <dbReference type="ChEBI" id="CHEBI:29105"/>
    </ligand>
</feature>
<dbReference type="SMART" id="SM00868">
    <property type="entry name" value="zf-AD"/>
    <property type="match status" value="1"/>
</dbReference>
<evidence type="ECO:0000259" key="2">
    <source>
        <dbReference type="PROSITE" id="PS51915"/>
    </source>
</evidence>
<proteinExistence type="predicted"/>
<organism evidence="3">
    <name type="scientific">Xenopsylla cheopis</name>
    <name type="common">Oriental rat flea</name>
    <name type="synonym">Pulex cheopis</name>
    <dbReference type="NCBI Taxonomy" id="163159"/>
    <lineage>
        <taxon>Eukaryota</taxon>
        <taxon>Metazoa</taxon>
        <taxon>Ecdysozoa</taxon>
        <taxon>Arthropoda</taxon>
        <taxon>Hexapoda</taxon>
        <taxon>Insecta</taxon>
        <taxon>Pterygota</taxon>
        <taxon>Neoptera</taxon>
        <taxon>Endopterygota</taxon>
        <taxon>Siphonaptera</taxon>
        <taxon>Pulicidae</taxon>
        <taxon>Xenopsyllinae</taxon>
        <taxon>Xenopsylla</taxon>
    </lineage>
</organism>
<reference evidence="3" key="1">
    <citation type="submission" date="2020-03" db="EMBL/GenBank/DDBJ databases">
        <title>Transcriptomic Profiling of the Digestive Tract of the Rat Flea, Xenopsylla cheopis, Following Blood Feeding and Infection with Yersinia pestis.</title>
        <authorList>
            <person name="Bland D.M."/>
            <person name="Martens C.A."/>
            <person name="Virtaneva K."/>
            <person name="Kanakabandi K."/>
            <person name="Long D."/>
            <person name="Rosenke R."/>
            <person name="Saturday G.A."/>
            <person name="Hoyt F.H."/>
            <person name="Bruno D.P."/>
            <person name="Ribeiro J.M.C."/>
            <person name="Hinnebusch J."/>
        </authorList>
    </citation>
    <scope>NUCLEOTIDE SEQUENCE</scope>
</reference>
<dbReference type="GO" id="GO:0005634">
    <property type="term" value="C:nucleus"/>
    <property type="evidence" value="ECO:0007669"/>
    <property type="project" value="InterPro"/>
</dbReference>
<evidence type="ECO:0000256" key="1">
    <source>
        <dbReference type="PROSITE-ProRule" id="PRU01263"/>
    </source>
</evidence>
<accession>A0A6M2DPM6</accession>
<feature type="binding site" evidence="1">
    <location>
        <position position="63"/>
    </location>
    <ligand>
        <name>Zn(2+)</name>
        <dbReference type="ChEBI" id="CHEBI:29105"/>
    </ligand>
</feature>
<sequence length="123" mass="13606">MGSLDEAVKTGYLCRLCSEMHKHVILIYSDKGIAMQLANKINKNLPVTISPSDPLPKTICLPCIQQLEATCKLITQLQTVRQLLGMKNDSKVEDDRCETVHYLNNAALDASDDDTDNGNEARS</sequence>
<dbReference type="Gene3D" id="3.40.1800.20">
    <property type="match status" value="1"/>
</dbReference>
<feature type="domain" description="ZAD" evidence="2">
    <location>
        <begin position="12"/>
        <end position="87"/>
    </location>
</feature>
<feature type="binding site" evidence="1">
    <location>
        <position position="17"/>
    </location>
    <ligand>
        <name>Zn(2+)</name>
        <dbReference type="ChEBI" id="CHEBI:29105"/>
    </ligand>
</feature>
<dbReference type="SUPFAM" id="SSF57716">
    <property type="entry name" value="Glucocorticoid receptor-like (DNA-binding domain)"/>
    <property type="match status" value="1"/>
</dbReference>
<dbReference type="EMBL" id="GIIL01004118">
    <property type="protein sequence ID" value="NOV47844.1"/>
    <property type="molecule type" value="Transcribed_RNA"/>
</dbReference>
<evidence type="ECO:0000313" key="3">
    <source>
        <dbReference type="EMBL" id="NOV47844.1"/>
    </source>
</evidence>
<keyword evidence="1" id="KW-0479">Metal-binding</keyword>
<dbReference type="Pfam" id="PF07776">
    <property type="entry name" value="zf-AD"/>
    <property type="match status" value="1"/>
</dbReference>
<keyword evidence="1" id="KW-0862">Zinc</keyword>
<feature type="binding site" evidence="1">
    <location>
        <position position="14"/>
    </location>
    <ligand>
        <name>Zn(2+)</name>
        <dbReference type="ChEBI" id="CHEBI:29105"/>
    </ligand>
</feature>
<dbReference type="PROSITE" id="PS51915">
    <property type="entry name" value="ZAD"/>
    <property type="match status" value="1"/>
</dbReference>
<protein>
    <submittedName>
        <fullName evidence="3">Putative product</fullName>
    </submittedName>
</protein>
<name>A0A6M2DPM6_XENCH</name>
<dbReference type="AlphaFoldDB" id="A0A6M2DPM6"/>
<dbReference type="GO" id="GO:0008270">
    <property type="term" value="F:zinc ion binding"/>
    <property type="evidence" value="ECO:0007669"/>
    <property type="project" value="UniProtKB-UniRule"/>
</dbReference>
<dbReference type="InterPro" id="IPR012934">
    <property type="entry name" value="Znf_AD"/>
</dbReference>
<dbReference type="PANTHER" id="PTHR39942:SF1">
    <property type="entry name" value="BCDNA.LD26519-RELATED"/>
    <property type="match status" value="1"/>
</dbReference>
<keyword evidence="1" id="KW-0863">Zinc-finger</keyword>
<dbReference type="PANTHER" id="PTHR39942">
    <property type="entry name" value="BCDNA.LD26519-RELATED"/>
    <property type="match status" value="1"/>
</dbReference>